<feature type="region of interest" description="Disordered" evidence="1">
    <location>
        <begin position="118"/>
        <end position="147"/>
    </location>
</feature>
<comment type="caution">
    <text evidence="2">The sequence shown here is derived from an EMBL/GenBank/DDBJ whole genome shotgun (WGS) entry which is preliminary data.</text>
</comment>
<reference evidence="2 3" key="1">
    <citation type="submission" date="2024-01" db="EMBL/GenBank/DDBJ databases">
        <title>The genomes of 5 underutilized Papilionoideae crops provide insights into root nodulation and disease resistanc.</title>
        <authorList>
            <person name="Yuan L."/>
        </authorList>
    </citation>
    <scope>NUCLEOTIDE SEQUENCE [LARGE SCALE GENOMIC DNA]</scope>
    <source>
        <strain evidence="2">ZHUSHIDOU_FW_LH</strain>
        <tissue evidence="2">Leaf</tissue>
    </source>
</reference>
<protein>
    <submittedName>
        <fullName evidence="2">Uncharacterized protein</fullName>
    </submittedName>
</protein>
<organism evidence="2 3">
    <name type="scientific">Crotalaria pallida</name>
    <name type="common">Smooth rattlebox</name>
    <name type="synonym">Crotalaria striata</name>
    <dbReference type="NCBI Taxonomy" id="3830"/>
    <lineage>
        <taxon>Eukaryota</taxon>
        <taxon>Viridiplantae</taxon>
        <taxon>Streptophyta</taxon>
        <taxon>Embryophyta</taxon>
        <taxon>Tracheophyta</taxon>
        <taxon>Spermatophyta</taxon>
        <taxon>Magnoliopsida</taxon>
        <taxon>eudicotyledons</taxon>
        <taxon>Gunneridae</taxon>
        <taxon>Pentapetalae</taxon>
        <taxon>rosids</taxon>
        <taxon>fabids</taxon>
        <taxon>Fabales</taxon>
        <taxon>Fabaceae</taxon>
        <taxon>Papilionoideae</taxon>
        <taxon>50 kb inversion clade</taxon>
        <taxon>genistoids sensu lato</taxon>
        <taxon>core genistoids</taxon>
        <taxon>Crotalarieae</taxon>
        <taxon>Crotalaria</taxon>
    </lineage>
</organism>
<dbReference type="AlphaFoldDB" id="A0AAN9EE40"/>
<sequence length="147" mass="15969">MNQALMPNRAHNKLVNQRESNSNNSSPTTLTKQIESGRTKPQRMKEKEKVFLHRMQILHKQAVNGIDNAAIRVHYHEMGMVASSATQLRDDGGGCSAATEPPDRDGVVADASTMEIDMLGSGSKSQKKIGTQSAKQGLEGQPSSLLQ</sequence>
<accession>A0AAN9EE40</accession>
<name>A0AAN9EE40_CROPI</name>
<gene>
    <name evidence="2" type="ORF">RIF29_33885</name>
</gene>
<evidence type="ECO:0000256" key="1">
    <source>
        <dbReference type="SAM" id="MobiDB-lite"/>
    </source>
</evidence>
<feature type="compositionally biased region" description="Polar residues" evidence="1">
    <location>
        <begin position="122"/>
        <end position="147"/>
    </location>
</feature>
<dbReference type="Proteomes" id="UP001372338">
    <property type="component" value="Unassembled WGS sequence"/>
</dbReference>
<dbReference type="EMBL" id="JAYWIO010000007">
    <property type="protein sequence ID" value="KAK7251023.1"/>
    <property type="molecule type" value="Genomic_DNA"/>
</dbReference>
<keyword evidence="3" id="KW-1185">Reference proteome</keyword>
<feature type="region of interest" description="Disordered" evidence="1">
    <location>
        <begin position="1"/>
        <end position="43"/>
    </location>
</feature>
<evidence type="ECO:0000313" key="3">
    <source>
        <dbReference type="Proteomes" id="UP001372338"/>
    </source>
</evidence>
<proteinExistence type="predicted"/>
<evidence type="ECO:0000313" key="2">
    <source>
        <dbReference type="EMBL" id="KAK7251023.1"/>
    </source>
</evidence>